<dbReference type="InterPro" id="IPR001128">
    <property type="entry name" value="Cyt_P450"/>
</dbReference>
<evidence type="ECO:0000256" key="1">
    <source>
        <dbReference type="ARBA" id="ARBA00010617"/>
    </source>
</evidence>
<name>A0ABV9UA90_9ACTN</name>
<protein>
    <submittedName>
        <fullName evidence="4">Cytochrome P450</fullName>
    </submittedName>
</protein>
<dbReference type="Gene3D" id="1.10.630.10">
    <property type="entry name" value="Cytochrome P450"/>
    <property type="match status" value="1"/>
</dbReference>
<dbReference type="Proteomes" id="UP001595872">
    <property type="component" value="Unassembled WGS sequence"/>
</dbReference>
<dbReference type="InterPro" id="IPR036396">
    <property type="entry name" value="Cyt_P450_sf"/>
</dbReference>
<proteinExistence type="inferred from homology"/>
<keyword evidence="2" id="KW-0479">Metal-binding</keyword>
<gene>
    <name evidence="4" type="ORF">ACFPCY_37730</name>
</gene>
<dbReference type="Pfam" id="PF00067">
    <property type="entry name" value="p450"/>
    <property type="match status" value="1"/>
</dbReference>
<reference evidence="5" key="1">
    <citation type="journal article" date="2019" name="Int. J. Syst. Evol. Microbiol.">
        <title>The Global Catalogue of Microorganisms (GCM) 10K type strain sequencing project: providing services to taxonomists for standard genome sequencing and annotation.</title>
        <authorList>
            <consortium name="The Broad Institute Genomics Platform"/>
            <consortium name="The Broad Institute Genome Sequencing Center for Infectious Disease"/>
            <person name="Wu L."/>
            <person name="Ma J."/>
        </authorList>
    </citation>
    <scope>NUCLEOTIDE SEQUENCE [LARGE SCALE GENOMIC DNA]</scope>
    <source>
        <strain evidence="5">KLKA75</strain>
    </source>
</reference>
<dbReference type="SUPFAM" id="SSF48264">
    <property type="entry name" value="Cytochrome P450"/>
    <property type="match status" value="1"/>
</dbReference>
<accession>A0ABV9UA90</accession>
<dbReference type="PRINTS" id="PR00465">
    <property type="entry name" value="EP450IV"/>
</dbReference>
<evidence type="ECO:0000256" key="3">
    <source>
        <dbReference type="ARBA" id="ARBA00023004"/>
    </source>
</evidence>
<dbReference type="RefSeq" id="WP_378263671.1">
    <property type="nucleotide sequence ID" value="NZ_JBHSIT010000015.1"/>
</dbReference>
<dbReference type="PANTHER" id="PTHR24305:SF166">
    <property type="entry name" value="CYTOCHROME P450 12A4, MITOCHONDRIAL-RELATED"/>
    <property type="match status" value="1"/>
</dbReference>
<evidence type="ECO:0000313" key="4">
    <source>
        <dbReference type="EMBL" id="MFC4913089.1"/>
    </source>
</evidence>
<evidence type="ECO:0000256" key="2">
    <source>
        <dbReference type="ARBA" id="ARBA00022723"/>
    </source>
</evidence>
<comment type="caution">
    <text evidence="4">The sequence shown here is derived from an EMBL/GenBank/DDBJ whole genome shotgun (WGS) entry which is preliminary data.</text>
</comment>
<keyword evidence="5" id="KW-1185">Reference proteome</keyword>
<dbReference type="InterPro" id="IPR002403">
    <property type="entry name" value="Cyt_P450_E_grp-IV"/>
</dbReference>
<dbReference type="PANTHER" id="PTHR24305">
    <property type="entry name" value="CYTOCHROME P450"/>
    <property type="match status" value="1"/>
</dbReference>
<organism evidence="4 5">
    <name type="scientific">Actinomadura gamaensis</name>
    <dbReference type="NCBI Taxonomy" id="1763541"/>
    <lineage>
        <taxon>Bacteria</taxon>
        <taxon>Bacillati</taxon>
        <taxon>Actinomycetota</taxon>
        <taxon>Actinomycetes</taxon>
        <taxon>Streptosporangiales</taxon>
        <taxon>Thermomonosporaceae</taxon>
        <taxon>Actinomadura</taxon>
    </lineage>
</organism>
<keyword evidence="3" id="KW-0408">Iron</keyword>
<dbReference type="InterPro" id="IPR050121">
    <property type="entry name" value="Cytochrome_P450_monoxygenase"/>
</dbReference>
<dbReference type="EMBL" id="JBHSIT010000015">
    <property type="protein sequence ID" value="MFC4913089.1"/>
    <property type="molecule type" value="Genomic_DNA"/>
</dbReference>
<evidence type="ECO:0000313" key="5">
    <source>
        <dbReference type="Proteomes" id="UP001595872"/>
    </source>
</evidence>
<sequence>MTQLVPRASVVDTLRVTGSVIAPTVAKGVIARRPAVVAVEERMDADHRAGRLLTELRGRYGHGPLLLSIPGRDFALILHPDHVRRVLTGSPDPFQVASLEKRAALRHFQPHGVLITRGPERTELRRRNEAALDTGHTHDHADVFIGKIRDEAGDLLRRVARTGVLSWDDFRRTWWRVVRRIVLGDAARDDSITTDLLTRLRMDANWAFAHPNRPRVERAFASRLHRYAVRADPEALASPEVQSQMPQWLFAYEPAGMAAFRALALLASHPEQASRAREDAGDLPFLRACVQESLRLWPTTPAILRDTTEETEWDGRVLPKGSGVLIFTPFLGRDRENLPYADTFTPDLWLDGRPQHDWAAVPFSAGPAQCPGRDLVLLTTAQFLAALLERHDYRQRDGKRLDPPEPLPGTLSPFRLSFDAVPAARPVSTRSR</sequence>
<comment type="similarity">
    <text evidence="1">Belongs to the cytochrome P450 family.</text>
</comment>